<dbReference type="EMBL" id="HBHZ01000831">
    <property type="protein sequence ID" value="CAE0187588.1"/>
    <property type="molecule type" value="Transcribed_RNA"/>
</dbReference>
<evidence type="ECO:0000256" key="1">
    <source>
        <dbReference type="SAM" id="SignalP"/>
    </source>
</evidence>
<protein>
    <submittedName>
        <fullName evidence="2">Uncharacterized protein</fullName>
    </submittedName>
</protein>
<name>A0A7S3C913_9CHLO</name>
<dbReference type="InterPro" id="IPR011048">
    <property type="entry name" value="Haem_d1_sf"/>
</dbReference>
<evidence type="ECO:0000313" key="3">
    <source>
        <dbReference type="EMBL" id="WZN61573.1"/>
    </source>
</evidence>
<proteinExistence type="predicted"/>
<evidence type="ECO:0000313" key="4">
    <source>
        <dbReference type="Proteomes" id="UP001472866"/>
    </source>
</evidence>
<dbReference type="SUPFAM" id="SSF51004">
    <property type="entry name" value="C-terminal (heme d1) domain of cytochrome cd1-nitrite reductase"/>
    <property type="match status" value="1"/>
</dbReference>
<accession>A0A7S3C913</accession>
<keyword evidence="1" id="KW-0732">Signal</keyword>
<dbReference type="EMBL" id="CP151504">
    <property type="protein sequence ID" value="WZN61573.1"/>
    <property type="molecule type" value="Genomic_DNA"/>
</dbReference>
<organism evidence="2">
    <name type="scientific">Chloropicon roscoffensis</name>
    <dbReference type="NCBI Taxonomy" id="1461544"/>
    <lineage>
        <taxon>Eukaryota</taxon>
        <taxon>Viridiplantae</taxon>
        <taxon>Chlorophyta</taxon>
        <taxon>Chloropicophyceae</taxon>
        <taxon>Chloropicales</taxon>
        <taxon>Chloropicaceae</taxon>
        <taxon>Chloropicon</taxon>
    </lineage>
</organism>
<reference evidence="2" key="1">
    <citation type="submission" date="2021-01" db="EMBL/GenBank/DDBJ databases">
        <authorList>
            <person name="Corre E."/>
            <person name="Pelletier E."/>
            <person name="Niang G."/>
            <person name="Scheremetjew M."/>
            <person name="Finn R."/>
            <person name="Kale V."/>
            <person name="Holt S."/>
            <person name="Cochrane G."/>
            <person name="Meng A."/>
            <person name="Brown T."/>
            <person name="Cohen L."/>
        </authorList>
    </citation>
    <scope>NUCLEOTIDE SEQUENCE</scope>
    <source>
        <strain evidence="2">RCC1871</strain>
    </source>
</reference>
<dbReference type="Proteomes" id="UP001472866">
    <property type="component" value="Chromosome 04"/>
</dbReference>
<feature type="chain" id="PRO_5044661274" evidence="1">
    <location>
        <begin position="24"/>
        <end position="478"/>
    </location>
</feature>
<sequence>MAIARSALVAAACLLGAAILVSAVQHGDERHAKAEGFFVALTNGNCTADYATGTTSCGDGPRPTMDFVDPASMEVVASVPITPEFGPVVWSDAVYMESCDEEGQGGHRGYILANERGSRIVVVDAAKAIAGEGEDAIITTLPMGSRPVHSYGIPHIDGMGKGVGEVWSHSDGDGHFDVVKVGEWDDLHVPKVTAHVEAPGHGKLLWDSDLWPFGYATNTKEPYLYEIDMENYNMTRHIKFTSHGENPLAHCKGTHGIAYSKGNGHIYATCSGNKTEGGENGLVEINREGDELVLVKKHELARGGQVYESSDGAWIVSIDKANDEVVFLEANRPGEASSVVHVVSASPDHCALDDQENCGGKPGKVAFHDMPDGSTNFFFSFTSPNDKLGNDGLGFINSKDLGTKDTLTNVKGGSGSGKYRAIRAGGGRVATIMAYPHDGLMIVNGETGDLEGTAKTNMGTSRVIYVPAAPTGFYCSDA</sequence>
<gene>
    <name evidence="2" type="ORF">CROS1456_LOCUS654</name>
    <name evidence="3" type="ORF">HKI87_04g31080</name>
</gene>
<reference evidence="3 4" key="2">
    <citation type="submission" date="2024-03" db="EMBL/GenBank/DDBJ databases">
        <title>Complete genome sequence of the green alga Chloropicon roscoffensis RCC1871.</title>
        <authorList>
            <person name="Lemieux C."/>
            <person name="Pombert J.-F."/>
            <person name="Otis C."/>
            <person name="Turmel M."/>
        </authorList>
    </citation>
    <scope>NUCLEOTIDE SEQUENCE [LARGE SCALE GENOMIC DNA]</scope>
    <source>
        <strain evidence="3 4">RCC1871</strain>
    </source>
</reference>
<dbReference type="AlphaFoldDB" id="A0A7S3C913"/>
<keyword evidence="4" id="KW-1185">Reference proteome</keyword>
<feature type="signal peptide" evidence="1">
    <location>
        <begin position="1"/>
        <end position="23"/>
    </location>
</feature>
<evidence type="ECO:0000313" key="2">
    <source>
        <dbReference type="EMBL" id="CAE0187588.1"/>
    </source>
</evidence>